<evidence type="ECO:0000313" key="2">
    <source>
        <dbReference type="Proteomes" id="UP000095280"/>
    </source>
</evidence>
<evidence type="ECO:0000313" key="4">
    <source>
        <dbReference type="WBParaSite" id="maker-uti_cns_0006453-snap-gene-0.9-mRNA-1"/>
    </source>
</evidence>
<evidence type="ECO:0000256" key="1">
    <source>
        <dbReference type="SAM" id="SignalP"/>
    </source>
</evidence>
<dbReference type="Proteomes" id="UP000095280">
    <property type="component" value="Unplaced"/>
</dbReference>
<sequence length="99" mass="11207">MRSVLFGSIAYFWLLLAVEASASASSQRGGHAYEMRVQLVYDSTLAEYFSSTSETEKYLTTFVQQVNTILAHRSLSREVQLRLIMTQNPPKRLSRADVS</sequence>
<dbReference type="WBParaSite" id="maker-uti_cns_0006453-snap-gene-0.9-mRNA-1">
    <property type="protein sequence ID" value="maker-uti_cns_0006453-snap-gene-0.9-mRNA-1"/>
    <property type="gene ID" value="maker-uti_cns_0006453-snap-gene-0.9"/>
</dbReference>
<dbReference type="WBParaSite" id="maker-uti_cns_0006091-snap-gene-0.11-mRNA-1">
    <property type="protein sequence ID" value="maker-uti_cns_0006091-snap-gene-0.11-mRNA-1"/>
    <property type="gene ID" value="maker-uti_cns_0006091-snap-gene-0.11"/>
</dbReference>
<name>A0A1I8HG63_9PLAT</name>
<protein>
    <submittedName>
        <fullName evidence="3 4">SEA domain-containing protein</fullName>
    </submittedName>
</protein>
<keyword evidence="2" id="KW-1185">Reference proteome</keyword>
<evidence type="ECO:0000313" key="3">
    <source>
        <dbReference type="WBParaSite" id="maker-uti_cns_0006091-snap-gene-0.11-mRNA-1"/>
    </source>
</evidence>
<accession>A0A1I8HG63</accession>
<keyword evidence="1" id="KW-0732">Signal</keyword>
<reference evidence="3 4" key="1">
    <citation type="submission" date="2016-11" db="UniProtKB">
        <authorList>
            <consortium name="WormBaseParasite"/>
        </authorList>
    </citation>
    <scope>IDENTIFICATION</scope>
</reference>
<dbReference type="AlphaFoldDB" id="A0A1I8HG63"/>
<proteinExistence type="predicted"/>
<organism evidence="2 3">
    <name type="scientific">Macrostomum lignano</name>
    <dbReference type="NCBI Taxonomy" id="282301"/>
    <lineage>
        <taxon>Eukaryota</taxon>
        <taxon>Metazoa</taxon>
        <taxon>Spiralia</taxon>
        <taxon>Lophotrochozoa</taxon>
        <taxon>Platyhelminthes</taxon>
        <taxon>Rhabditophora</taxon>
        <taxon>Macrostomorpha</taxon>
        <taxon>Macrostomida</taxon>
        <taxon>Macrostomidae</taxon>
        <taxon>Macrostomum</taxon>
    </lineage>
</organism>
<feature type="signal peptide" evidence="1">
    <location>
        <begin position="1"/>
        <end position="20"/>
    </location>
</feature>
<feature type="chain" id="PRO_5009845757" evidence="1">
    <location>
        <begin position="21"/>
        <end position="99"/>
    </location>
</feature>